<dbReference type="InterPro" id="IPR057326">
    <property type="entry name" value="KR_dom"/>
</dbReference>
<reference evidence="5 6" key="1">
    <citation type="submission" date="2023-08" db="EMBL/GenBank/DDBJ databases">
        <authorList>
            <person name="Girao M."/>
            <person name="Carvalho M.F."/>
        </authorList>
    </citation>
    <scope>NUCLEOTIDE SEQUENCE [LARGE SCALE GENOMIC DNA]</scope>
    <source>
        <strain evidence="5 6">CC-R104</strain>
    </source>
</reference>
<dbReference type="InterPro" id="IPR036291">
    <property type="entry name" value="NAD(P)-bd_dom_sf"/>
</dbReference>
<keyword evidence="2" id="KW-0560">Oxidoreductase</keyword>
<evidence type="ECO:0000313" key="6">
    <source>
        <dbReference type="Proteomes" id="UP001331936"/>
    </source>
</evidence>
<dbReference type="Gene3D" id="3.40.50.720">
    <property type="entry name" value="NAD(P)-binding Rossmann-like Domain"/>
    <property type="match status" value="1"/>
</dbReference>
<accession>A0ABU7JVS3</accession>
<dbReference type="PANTHER" id="PTHR44196:SF1">
    <property type="entry name" value="DEHYDROGENASE_REDUCTASE SDR FAMILY MEMBER 7B"/>
    <property type="match status" value="1"/>
</dbReference>
<protein>
    <submittedName>
        <fullName evidence="5">SDR family NAD(P)-dependent oxidoreductase</fullName>
    </submittedName>
</protein>
<evidence type="ECO:0000256" key="2">
    <source>
        <dbReference type="ARBA" id="ARBA00023002"/>
    </source>
</evidence>
<organism evidence="5 6">
    <name type="scientific">Rhodococcus chondri</name>
    <dbReference type="NCBI Taxonomy" id="3065941"/>
    <lineage>
        <taxon>Bacteria</taxon>
        <taxon>Bacillati</taxon>
        <taxon>Actinomycetota</taxon>
        <taxon>Actinomycetes</taxon>
        <taxon>Mycobacteriales</taxon>
        <taxon>Nocardiaceae</taxon>
        <taxon>Rhodococcus</taxon>
    </lineage>
</organism>
<sequence length="281" mass="29699">MKNLNGKIALVTGASGGIGTVLAKALAAQGMDVAVSGRREDVLEQLAQELRGMGVRAAAVPADLGDFGRIDSLVEQTENELGPIDLLINNAGIENAASFGRRTREELTAMVDLNLTAPMLLTHRILPGMLTRGAGHVVFISSLAGKRGIGYQEPYSATKAGLVALVQSLRAEYSAAPVGFSVVCPGFVAGEGMFQRYLDNGMRAPRLVGNTTTDRVAAKVVAAIERDLPEVHVNSVPLRPVLALAEVAPRFVERLAPLFGVEKFFRQASADSGLLDPVVED</sequence>
<evidence type="ECO:0000256" key="3">
    <source>
        <dbReference type="RuleBase" id="RU000363"/>
    </source>
</evidence>
<dbReference type="PROSITE" id="PS00061">
    <property type="entry name" value="ADH_SHORT"/>
    <property type="match status" value="1"/>
</dbReference>
<feature type="domain" description="Ketoreductase" evidence="4">
    <location>
        <begin position="7"/>
        <end position="191"/>
    </location>
</feature>
<dbReference type="SUPFAM" id="SSF51735">
    <property type="entry name" value="NAD(P)-binding Rossmann-fold domains"/>
    <property type="match status" value="1"/>
</dbReference>
<dbReference type="PRINTS" id="PR00081">
    <property type="entry name" value="GDHRDH"/>
</dbReference>
<dbReference type="PANTHER" id="PTHR44196">
    <property type="entry name" value="DEHYDROGENASE/REDUCTASE SDR FAMILY MEMBER 7B"/>
    <property type="match status" value="1"/>
</dbReference>
<evidence type="ECO:0000313" key="5">
    <source>
        <dbReference type="EMBL" id="MEE2033387.1"/>
    </source>
</evidence>
<evidence type="ECO:0000259" key="4">
    <source>
        <dbReference type="SMART" id="SM00822"/>
    </source>
</evidence>
<dbReference type="SMART" id="SM00822">
    <property type="entry name" value="PKS_KR"/>
    <property type="match status" value="1"/>
</dbReference>
<proteinExistence type="inferred from homology"/>
<dbReference type="RefSeq" id="WP_330152793.1">
    <property type="nucleotide sequence ID" value="NZ_JAUZMZ010000081.1"/>
</dbReference>
<dbReference type="InterPro" id="IPR020904">
    <property type="entry name" value="Sc_DH/Rdtase_CS"/>
</dbReference>
<dbReference type="EMBL" id="JAUZMZ010000081">
    <property type="protein sequence ID" value="MEE2033387.1"/>
    <property type="molecule type" value="Genomic_DNA"/>
</dbReference>
<dbReference type="InterPro" id="IPR002347">
    <property type="entry name" value="SDR_fam"/>
</dbReference>
<dbReference type="Pfam" id="PF00106">
    <property type="entry name" value="adh_short"/>
    <property type="match status" value="1"/>
</dbReference>
<name>A0ABU7JVS3_9NOCA</name>
<dbReference type="PRINTS" id="PR00080">
    <property type="entry name" value="SDRFAMILY"/>
</dbReference>
<keyword evidence="6" id="KW-1185">Reference proteome</keyword>
<gene>
    <name evidence="5" type="ORF">Q8814_14895</name>
</gene>
<evidence type="ECO:0000256" key="1">
    <source>
        <dbReference type="ARBA" id="ARBA00006484"/>
    </source>
</evidence>
<comment type="caution">
    <text evidence="5">The sequence shown here is derived from an EMBL/GenBank/DDBJ whole genome shotgun (WGS) entry which is preliminary data.</text>
</comment>
<dbReference type="Proteomes" id="UP001331936">
    <property type="component" value="Unassembled WGS sequence"/>
</dbReference>
<comment type="similarity">
    <text evidence="1 3">Belongs to the short-chain dehydrogenases/reductases (SDR) family.</text>
</comment>